<dbReference type="SUPFAM" id="SSF48452">
    <property type="entry name" value="TPR-like"/>
    <property type="match status" value="2"/>
</dbReference>
<dbReference type="InterPro" id="IPR019734">
    <property type="entry name" value="TPR_rpt"/>
</dbReference>
<dbReference type="SMART" id="SM00028">
    <property type="entry name" value="TPR"/>
    <property type="match status" value="6"/>
</dbReference>
<keyword evidence="5" id="KW-1185">Reference proteome</keyword>
<evidence type="ECO:0000256" key="1">
    <source>
        <dbReference type="ARBA" id="ARBA00022737"/>
    </source>
</evidence>
<evidence type="ECO:0000313" key="4">
    <source>
        <dbReference type="EMBL" id="GAU07396.1"/>
    </source>
</evidence>
<reference evidence="5" key="1">
    <citation type="submission" date="2016-06" db="EMBL/GenBank/DDBJ databases">
        <title>Draft genome sequence of Desulfoplanes formicivorans strain Pf12B.</title>
        <authorList>
            <person name="Watanabe M."/>
            <person name="Kojima H."/>
            <person name="Fukui M."/>
        </authorList>
    </citation>
    <scope>NUCLEOTIDE SEQUENCE [LARGE SCALE GENOMIC DNA]</scope>
    <source>
        <strain evidence="5">Pf12B</strain>
    </source>
</reference>
<proteinExistence type="predicted"/>
<dbReference type="Pfam" id="PF14559">
    <property type="entry name" value="TPR_19"/>
    <property type="match status" value="1"/>
</dbReference>
<dbReference type="AlphaFoldDB" id="A0A194AE42"/>
<dbReference type="STRING" id="1592317.DPF_0074"/>
<evidence type="ECO:0000313" key="5">
    <source>
        <dbReference type="Proteomes" id="UP000095200"/>
    </source>
</evidence>
<dbReference type="EMBL" id="BDFE01000004">
    <property type="protein sequence ID" value="GAU07396.1"/>
    <property type="molecule type" value="Genomic_DNA"/>
</dbReference>
<dbReference type="PANTHER" id="PTHR45586:SF1">
    <property type="entry name" value="LIPOPOLYSACCHARIDE ASSEMBLY PROTEIN B"/>
    <property type="match status" value="1"/>
</dbReference>
<dbReference type="Pfam" id="PF13432">
    <property type="entry name" value="TPR_16"/>
    <property type="match status" value="1"/>
</dbReference>
<sequence length="392" mass="44563">MKFSTGIFLFFLIVLSTASHTHAENNLSVPEQRILYRAQQAMDREDYPEVRKTLSSYLKRHPDTEPALFFLVLGNACYQQGDLAAANKWYQQGLNKHPGNLALCRNLAAARYGLEQFAQAGKLFEKAFKLSQPGEPQLLYQAGIAFYQAEQLDDSRRVLEQLLETAPTTRREWLALLIQVCYAQQNLTRTTRLLTSFLETYPSERAYWKLLAGIRTEQERYAQAAAALRTALSLGNATAREWKELSSLYFYLNAPLQGAMCLERAAALAPDARDNDALAKGFLRAHRIDKGLHYLDQAIARQATPQRLMTRARTLMTTRRFKEAITTLQQIVNMQSNTRDEAYLLMGYCAMETQNWHQAATWFSHVKNDRFASHAASALQALAPLLEIDVDQ</sequence>
<comment type="caution">
    <text evidence="4">The sequence shown here is derived from an EMBL/GenBank/DDBJ whole genome shotgun (WGS) entry which is preliminary data.</text>
</comment>
<keyword evidence="2" id="KW-0802">TPR repeat</keyword>
<gene>
    <name evidence="4" type="ORF">DPF_0074</name>
</gene>
<dbReference type="InterPro" id="IPR051012">
    <property type="entry name" value="CellSynth/LPSAsmb/PSIAsmb"/>
</dbReference>
<evidence type="ECO:0000256" key="2">
    <source>
        <dbReference type="ARBA" id="ARBA00022803"/>
    </source>
</evidence>
<dbReference type="InterPro" id="IPR011990">
    <property type="entry name" value="TPR-like_helical_dom_sf"/>
</dbReference>
<dbReference type="Proteomes" id="UP000095200">
    <property type="component" value="Unassembled WGS sequence"/>
</dbReference>
<dbReference type="RefSeq" id="WP_069856830.1">
    <property type="nucleotide sequence ID" value="NZ_BDFE01000004.1"/>
</dbReference>
<feature type="chain" id="PRO_5008262338" evidence="3">
    <location>
        <begin position="24"/>
        <end position="392"/>
    </location>
</feature>
<evidence type="ECO:0000256" key="3">
    <source>
        <dbReference type="SAM" id="SignalP"/>
    </source>
</evidence>
<protein>
    <submittedName>
        <fullName evidence="4">Uncharacterized protein</fullName>
    </submittedName>
</protein>
<feature type="signal peptide" evidence="3">
    <location>
        <begin position="1"/>
        <end position="23"/>
    </location>
</feature>
<dbReference type="Gene3D" id="1.25.40.10">
    <property type="entry name" value="Tetratricopeptide repeat domain"/>
    <property type="match status" value="3"/>
</dbReference>
<organism evidence="4 5">
    <name type="scientific">Desulfoplanes formicivorans</name>
    <dbReference type="NCBI Taxonomy" id="1592317"/>
    <lineage>
        <taxon>Bacteria</taxon>
        <taxon>Pseudomonadati</taxon>
        <taxon>Thermodesulfobacteriota</taxon>
        <taxon>Desulfovibrionia</taxon>
        <taxon>Desulfovibrionales</taxon>
        <taxon>Desulfoplanaceae</taxon>
        <taxon>Desulfoplanes</taxon>
    </lineage>
</organism>
<keyword evidence="3" id="KW-0732">Signal</keyword>
<accession>A0A194AE42</accession>
<keyword evidence="1" id="KW-0677">Repeat</keyword>
<name>A0A194AE42_9BACT</name>
<dbReference type="PANTHER" id="PTHR45586">
    <property type="entry name" value="TPR REPEAT-CONTAINING PROTEIN PA4667"/>
    <property type="match status" value="1"/>
</dbReference>